<dbReference type="EMBL" id="AAMT01000001">
    <property type="protein sequence ID" value="EAQ14765.1"/>
    <property type="molecule type" value="Genomic_DNA"/>
</dbReference>
<name>A3VA24_9RHOB</name>
<keyword evidence="5" id="KW-1185">Reference proteome</keyword>
<feature type="transmembrane region" description="Helical" evidence="3">
    <location>
        <begin position="159"/>
        <end position="182"/>
    </location>
</feature>
<sequence>MEEAALSPQEDGFGGAPFPGSAAADRGGQAAPTPSRREPPEVEIGRIKQEGLTGRQLRMARRVAQKHGLPATSDYDAVRLLRKAGIDPFQTANMLQLVSSEEGGAKPQAPEGGARVQLPQTIQPQQQQLPSTQVMDAADRAKSIQEMQNQIVRRRRKKLLLLATRLAALVLLPTLIAGWYFYVVATPMYATKSEFVIQKAESGGTAMSSLFAGSGLATSQDSITVQSYLSSRDAMLRLDEELGFKAHFSNPEIDPIQRLDADASNEEAYKTYTRNVKIGFDPTEGIVKMEVIAADPAFSRQMSEALIRYAEQRVDNLTSRLRDDQMAGARESYEEAEQAMLDAQAEVLRLQESMGIFDATSDATSIMGQVNTFETQLQQKRLQLQQLLDNPRPNQARVEGVRGDIARLEQLVADLRARLTEDGQQGGDSLASVSGQLTIAQTNLQTRTALMQQALQQLETARIEANKQTRYLEMGVHPVAPDRATYPRAFENTLLAFLVFAGIYLMISITAAILREQVTS</sequence>
<proteinExistence type="predicted"/>
<feature type="region of interest" description="Disordered" evidence="2">
    <location>
        <begin position="1"/>
        <end position="48"/>
    </location>
</feature>
<evidence type="ECO:0000256" key="1">
    <source>
        <dbReference type="SAM" id="Coils"/>
    </source>
</evidence>
<dbReference type="eggNOG" id="COG3524">
    <property type="taxonomic scope" value="Bacteria"/>
</dbReference>
<feature type="coiled-coil region" evidence="1">
    <location>
        <begin position="326"/>
        <end position="425"/>
    </location>
</feature>
<dbReference type="GO" id="GO:0005886">
    <property type="term" value="C:plasma membrane"/>
    <property type="evidence" value="ECO:0007669"/>
    <property type="project" value="TreeGrafter"/>
</dbReference>
<dbReference type="PANTHER" id="PTHR32309:SF13">
    <property type="entry name" value="FERRIC ENTEROBACTIN TRANSPORT PROTEIN FEPE"/>
    <property type="match status" value="1"/>
</dbReference>
<dbReference type="InterPro" id="IPR050445">
    <property type="entry name" value="Bact_polysacc_biosynth/exp"/>
</dbReference>
<organism evidence="4 5">
    <name type="scientific">Maritimibacter alkaliphilus HTCC2654</name>
    <dbReference type="NCBI Taxonomy" id="314271"/>
    <lineage>
        <taxon>Bacteria</taxon>
        <taxon>Pseudomonadati</taxon>
        <taxon>Pseudomonadota</taxon>
        <taxon>Alphaproteobacteria</taxon>
        <taxon>Rhodobacterales</taxon>
        <taxon>Roseobacteraceae</taxon>
        <taxon>Maritimibacter</taxon>
    </lineage>
</organism>
<keyword evidence="3" id="KW-0812">Transmembrane</keyword>
<gene>
    <name evidence="4" type="ORF">RB2654_19318</name>
</gene>
<evidence type="ECO:0000313" key="4">
    <source>
        <dbReference type="EMBL" id="EAQ14765.1"/>
    </source>
</evidence>
<feature type="transmembrane region" description="Helical" evidence="3">
    <location>
        <begin position="494"/>
        <end position="514"/>
    </location>
</feature>
<keyword evidence="3" id="KW-1133">Transmembrane helix</keyword>
<evidence type="ECO:0000256" key="2">
    <source>
        <dbReference type="SAM" id="MobiDB-lite"/>
    </source>
</evidence>
<dbReference type="STRING" id="314271.RB2654_19318"/>
<dbReference type="HOGENOM" id="CLU_040412_0_0_5"/>
<dbReference type="GO" id="GO:0004713">
    <property type="term" value="F:protein tyrosine kinase activity"/>
    <property type="evidence" value="ECO:0007669"/>
    <property type="project" value="TreeGrafter"/>
</dbReference>
<evidence type="ECO:0000256" key="3">
    <source>
        <dbReference type="SAM" id="Phobius"/>
    </source>
</evidence>
<feature type="compositionally biased region" description="Basic and acidic residues" evidence="2">
    <location>
        <begin position="35"/>
        <end position="48"/>
    </location>
</feature>
<accession>A3VA24</accession>
<keyword evidence="3" id="KW-0472">Membrane</keyword>
<dbReference type="PANTHER" id="PTHR32309">
    <property type="entry name" value="TYROSINE-PROTEIN KINASE"/>
    <property type="match status" value="1"/>
</dbReference>
<keyword evidence="1" id="KW-0175">Coiled coil</keyword>
<evidence type="ECO:0000313" key="5">
    <source>
        <dbReference type="Proteomes" id="UP000002931"/>
    </source>
</evidence>
<reference evidence="4 5" key="1">
    <citation type="journal article" date="2010" name="J. Bacteriol.">
        <title>Genome sequences of Pelagibaca bermudensis HTCC2601T and Maritimibacter alkaliphilus HTCC2654T, the type strains of two marine Roseobacter genera.</title>
        <authorList>
            <person name="Thrash J.C."/>
            <person name="Cho J.C."/>
            <person name="Ferriera S."/>
            <person name="Johnson J."/>
            <person name="Vergin K.L."/>
            <person name="Giovannoni S.J."/>
        </authorList>
    </citation>
    <scope>NUCLEOTIDE SEQUENCE [LARGE SCALE GENOMIC DNA]</scope>
    <source>
        <strain evidence="4 5">HTCC2654</strain>
    </source>
</reference>
<dbReference type="Proteomes" id="UP000002931">
    <property type="component" value="Unassembled WGS sequence"/>
</dbReference>
<comment type="caution">
    <text evidence="4">The sequence shown here is derived from an EMBL/GenBank/DDBJ whole genome shotgun (WGS) entry which is preliminary data.</text>
</comment>
<dbReference type="AlphaFoldDB" id="A3VA24"/>
<protein>
    <submittedName>
        <fullName evidence="4">Capsular polysaccharide export inner-membrane protein,BexC/CtrB/KpsE family protein</fullName>
    </submittedName>
</protein>